<protein>
    <submittedName>
        <fullName evidence="1">Calcium-binding protein CML10</fullName>
    </submittedName>
</protein>
<reference evidence="1 2" key="1">
    <citation type="journal article" date="2022" name="Plant J.">
        <title>Chromosome-level genome of Camellia lanceoleosa provides a valuable resource for understanding genome evolution and self-incompatibility.</title>
        <authorList>
            <person name="Gong W."/>
            <person name="Xiao S."/>
            <person name="Wang L."/>
            <person name="Liao Z."/>
            <person name="Chang Y."/>
            <person name="Mo W."/>
            <person name="Hu G."/>
            <person name="Li W."/>
            <person name="Zhao G."/>
            <person name="Zhu H."/>
            <person name="Hu X."/>
            <person name="Ji K."/>
            <person name="Xiang X."/>
            <person name="Song Q."/>
            <person name="Yuan D."/>
            <person name="Jin S."/>
            <person name="Zhang L."/>
        </authorList>
    </citation>
    <scope>NUCLEOTIDE SEQUENCE [LARGE SCALE GENOMIC DNA]</scope>
    <source>
        <strain evidence="1">SQ_2022a</strain>
    </source>
</reference>
<dbReference type="EMBL" id="CM045766">
    <property type="protein sequence ID" value="KAI8004687.1"/>
    <property type="molecule type" value="Genomic_DNA"/>
</dbReference>
<dbReference type="Proteomes" id="UP001060215">
    <property type="component" value="Chromosome 9"/>
</dbReference>
<organism evidence="1 2">
    <name type="scientific">Camellia lanceoleosa</name>
    <dbReference type="NCBI Taxonomy" id="1840588"/>
    <lineage>
        <taxon>Eukaryota</taxon>
        <taxon>Viridiplantae</taxon>
        <taxon>Streptophyta</taxon>
        <taxon>Embryophyta</taxon>
        <taxon>Tracheophyta</taxon>
        <taxon>Spermatophyta</taxon>
        <taxon>Magnoliopsida</taxon>
        <taxon>eudicotyledons</taxon>
        <taxon>Gunneridae</taxon>
        <taxon>Pentapetalae</taxon>
        <taxon>asterids</taxon>
        <taxon>Ericales</taxon>
        <taxon>Theaceae</taxon>
        <taxon>Camellia</taxon>
    </lineage>
</organism>
<keyword evidence="2" id="KW-1185">Reference proteome</keyword>
<sequence>MILASIWPTPTTLFHYKKTTLSWFLVAQHNTTQQNPPLHPQTLKLVSKKMPIYDTKGASLPLTEEQLKGILKRYDTNGDGKLSRKELKVAFRSLGLRFSGWRARCAVHHADGNGDGFITEDEMSNLVKYASRWGFTIY</sequence>
<name>A0ACC0GVV5_9ERIC</name>
<evidence type="ECO:0000313" key="2">
    <source>
        <dbReference type="Proteomes" id="UP001060215"/>
    </source>
</evidence>
<evidence type="ECO:0000313" key="1">
    <source>
        <dbReference type="EMBL" id="KAI8004687.1"/>
    </source>
</evidence>
<gene>
    <name evidence="1" type="ORF">LOK49_LG08G00688</name>
</gene>
<comment type="caution">
    <text evidence="1">The sequence shown here is derived from an EMBL/GenBank/DDBJ whole genome shotgun (WGS) entry which is preliminary data.</text>
</comment>
<proteinExistence type="predicted"/>
<accession>A0ACC0GVV5</accession>